<dbReference type="PANTHER" id="PTHR34988:SF1">
    <property type="entry name" value="DNA-BINDING PROTEIN"/>
    <property type="match status" value="1"/>
</dbReference>
<accession>A0ABR7Y5A3</accession>
<dbReference type="GO" id="GO:0003677">
    <property type="term" value="F:DNA binding"/>
    <property type="evidence" value="ECO:0007669"/>
    <property type="project" value="UniProtKB-KW"/>
</dbReference>
<dbReference type="PROSITE" id="PS51742">
    <property type="entry name" value="PPC"/>
    <property type="match status" value="1"/>
</dbReference>
<sequence>MNVHNLRGKNWTARKIDQTYILSIADKSSIVDTLTDFLMVQKIVAGEITGIGATNEATLRFFDPDTKNYIDKTFTEQMEISNLSGNISEVGGKPMLHLHVTLGKSDYSALAGHLFDAKIRGAGEFFITAINNKVIKVKNEDIGLNFYDFENNV</sequence>
<evidence type="ECO:0000313" key="2">
    <source>
        <dbReference type="EMBL" id="MBD1426500.1"/>
    </source>
</evidence>
<dbReference type="PANTHER" id="PTHR34988">
    <property type="entry name" value="PROTEIN, PUTATIVE-RELATED"/>
    <property type="match status" value="1"/>
</dbReference>
<comment type="caution">
    <text evidence="2">The sequence shown here is derived from an EMBL/GenBank/DDBJ whole genome shotgun (WGS) entry which is preliminary data.</text>
</comment>
<keyword evidence="3" id="KW-1185">Reference proteome</keyword>
<evidence type="ECO:0000259" key="1">
    <source>
        <dbReference type="PROSITE" id="PS51742"/>
    </source>
</evidence>
<proteinExistence type="predicted"/>
<organism evidence="2 3">
    <name type="scientific">Sphingobacterium arenae</name>
    <dbReference type="NCBI Taxonomy" id="1280598"/>
    <lineage>
        <taxon>Bacteria</taxon>
        <taxon>Pseudomonadati</taxon>
        <taxon>Bacteroidota</taxon>
        <taxon>Sphingobacteriia</taxon>
        <taxon>Sphingobacteriales</taxon>
        <taxon>Sphingobacteriaceae</taxon>
        <taxon>Sphingobacterium</taxon>
    </lineage>
</organism>
<dbReference type="RefSeq" id="WP_190309651.1">
    <property type="nucleotide sequence ID" value="NZ_JACNYK010000003.1"/>
</dbReference>
<gene>
    <name evidence="2" type="ORF">H8B17_12980</name>
</gene>
<dbReference type="Pfam" id="PF03479">
    <property type="entry name" value="PCC"/>
    <property type="match status" value="1"/>
</dbReference>
<keyword evidence="2" id="KW-0238">DNA-binding</keyword>
<dbReference type="Proteomes" id="UP000606494">
    <property type="component" value="Unassembled WGS sequence"/>
</dbReference>
<name>A0ABR7Y5A3_9SPHI</name>
<feature type="domain" description="PPC" evidence="1">
    <location>
        <begin position="14"/>
        <end position="150"/>
    </location>
</feature>
<dbReference type="PIRSF" id="PIRSF016702">
    <property type="entry name" value="DNA_bp_PD1"/>
    <property type="match status" value="1"/>
</dbReference>
<dbReference type="EMBL" id="JACNYK010000003">
    <property type="protein sequence ID" value="MBD1426500.1"/>
    <property type="molecule type" value="Genomic_DNA"/>
</dbReference>
<protein>
    <submittedName>
        <fullName evidence="2">DNA-binding protein</fullName>
    </submittedName>
</protein>
<dbReference type="InterPro" id="IPR005175">
    <property type="entry name" value="PPC_dom"/>
</dbReference>
<dbReference type="Gene3D" id="3.30.1330.80">
    <property type="entry name" value="Hypothetical protein, similar to alpha- acetolactate decarboxylase, domain 2"/>
    <property type="match status" value="1"/>
</dbReference>
<evidence type="ECO:0000313" key="3">
    <source>
        <dbReference type="Proteomes" id="UP000606494"/>
    </source>
</evidence>
<dbReference type="SUPFAM" id="SSF117856">
    <property type="entry name" value="AF0104/ALDC/Ptd012-like"/>
    <property type="match status" value="1"/>
</dbReference>
<reference evidence="2 3" key="1">
    <citation type="submission" date="2020-08" db="EMBL/GenBank/DDBJ databases">
        <title>Sphingobacterium sp. DN00404 isolated from aquaculture water.</title>
        <authorList>
            <person name="Zhang M."/>
        </authorList>
    </citation>
    <scope>NUCLEOTIDE SEQUENCE [LARGE SCALE GENOMIC DNA]</scope>
    <source>
        <strain evidence="2 3">KCTC 32294</strain>
    </source>
</reference>
<dbReference type="CDD" id="cd11378">
    <property type="entry name" value="DUF296"/>
    <property type="match status" value="1"/>
</dbReference>
<dbReference type="InterPro" id="IPR025707">
    <property type="entry name" value="DNA_bp_PD1"/>
</dbReference>